<name>A0A8H5LZH8_9AGAR</name>
<keyword evidence="2" id="KW-1185">Reference proteome</keyword>
<organism evidence="1 2">
    <name type="scientific">Collybiopsis confluens</name>
    <dbReference type="NCBI Taxonomy" id="2823264"/>
    <lineage>
        <taxon>Eukaryota</taxon>
        <taxon>Fungi</taxon>
        <taxon>Dikarya</taxon>
        <taxon>Basidiomycota</taxon>
        <taxon>Agaricomycotina</taxon>
        <taxon>Agaricomycetes</taxon>
        <taxon>Agaricomycetidae</taxon>
        <taxon>Agaricales</taxon>
        <taxon>Marasmiineae</taxon>
        <taxon>Omphalotaceae</taxon>
        <taxon>Collybiopsis</taxon>
    </lineage>
</organism>
<dbReference type="AlphaFoldDB" id="A0A8H5LZH8"/>
<evidence type="ECO:0000313" key="2">
    <source>
        <dbReference type="Proteomes" id="UP000518752"/>
    </source>
</evidence>
<sequence length="138" mass="15189">MTYTSVKRLRRFIDQYRALGVASPSVTFFPLPLFRIKPPSPLIPNVILTSGGRSTTTAEYNDSESARHLPQHHLDMNDERFRYGVRKSPGPGLALAGVASAYDANRITIQTLEAPGKLISTSVPPSQVGWAPFYYGPV</sequence>
<comment type="caution">
    <text evidence="1">The sequence shown here is derived from an EMBL/GenBank/DDBJ whole genome shotgun (WGS) entry which is preliminary data.</text>
</comment>
<evidence type="ECO:0000313" key="1">
    <source>
        <dbReference type="EMBL" id="KAF5375740.1"/>
    </source>
</evidence>
<proteinExistence type="predicted"/>
<dbReference type="EMBL" id="JAACJN010000095">
    <property type="protein sequence ID" value="KAF5375740.1"/>
    <property type="molecule type" value="Genomic_DNA"/>
</dbReference>
<reference evidence="1 2" key="1">
    <citation type="journal article" date="2020" name="ISME J.">
        <title>Uncovering the hidden diversity of litter-decomposition mechanisms in mushroom-forming fungi.</title>
        <authorList>
            <person name="Floudas D."/>
            <person name="Bentzer J."/>
            <person name="Ahren D."/>
            <person name="Johansson T."/>
            <person name="Persson P."/>
            <person name="Tunlid A."/>
        </authorList>
    </citation>
    <scope>NUCLEOTIDE SEQUENCE [LARGE SCALE GENOMIC DNA]</scope>
    <source>
        <strain evidence="1 2">CBS 406.79</strain>
    </source>
</reference>
<dbReference type="Proteomes" id="UP000518752">
    <property type="component" value="Unassembled WGS sequence"/>
</dbReference>
<gene>
    <name evidence="1" type="ORF">D9757_009001</name>
</gene>
<accession>A0A8H5LZH8</accession>
<protein>
    <submittedName>
        <fullName evidence="1">Uncharacterized protein</fullName>
    </submittedName>
</protein>